<sequence length="36" mass="4109">MCLMFDPYAKMVYDYIGGIEDIRKAKVCLCFITAVS</sequence>
<evidence type="ECO:0000313" key="1">
    <source>
        <dbReference type="EMBL" id="KAJ0111694.1"/>
    </source>
</evidence>
<dbReference type="Proteomes" id="UP001164250">
    <property type="component" value="Chromosome 1"/>
</dbReference>
<accession>A0ACC1C7T5</accession>
<comment type="caution">
    <text evidence="1">The sequence shown here is derived from an EMBL/GenBank/DDBJ whole genome shotgun (WGS) entry which is preliminary data.</text>
</comment>
<keyword evidence="2" id="KW-1185">Reference proteome</keyword>
<name>A0ACC1C7T5_9ROSI</name>
<organism evidence="1 2">
    <name type="scientific">Pistacia atlantica</name>
    <dbReference type="NCBI Taxonomy" id="434234"/>
    <lineage>
        <taxon>Eukaryota</taxon>
        <taxon>Viridiplantae</taxon>
        <taxon>Streptophyta</taxon>
        <taxon>Embryophyta</taxon>
        <taxon>Tracheophyta</taxon>
        <taxon>Spermatophyta</taxon>
        <taxon>Magnoliopsida</taxon>
        <taxon>eudicotyledons</taxon>
        <taxon>Gunneridae</taxon>
        <taxon>Pentapetalae</taxon>
        <taxon>rosids</taxon>
        <taxon>malvids</taxon>
        <taxon>Sapindales</taxon>
        <taxon>Anacardiaceae</taxon>
        <taxon>Pistacia</taxon>
    </lineage>
</organism>
<dbReference type="EMBL" id="CM047897">
    <property type="protein sequence ID" value="KAJ0111694.1"/>
    <property type="molecule type" value="Genomic_DNA"/>
</dbReference>
<gene>
    <name evidence="1" type="ORF">Patl1_01298</name>
</gene>
<proteinExistence type="predicted"/>
<evidence type="ECO:0000313" key="2">
    <source>
        <dbReference type="Proteomes" id="UP001164250"/>
    </source>
</evidence>
<reference evidence="2" key="1">
    <citation type="journal article" date="2023" name="G3 (Bethesda)">
        <title>Genome assembly and association tests identify interacting loci associated with vigor, precocity, and sex in interspecific pistachio rootstocks.</title>
        <authorList>
            <person name="Palmer W."/>
            <person name="Jacygrad E."/>
            <person name="Sagayaradj S."/>
            <person name="Cavanaugh K."/>
            <person name="Han R."/>
            <person name="Bertier L."/>
            <person name="Beede B."/>
            <person name="Kafkas S."/>
            <person name="Golino D."/>
            <person name="Preece J."/>
            <person name="Michelmore R."/>
        </authorList>
    </citation>
    <scope>NUCLEOTIDE SEQUENCE [LARGE SCALE GENOMIC DNA]</scope>
</reference>
<protein>
    <submittedName>
        <fullName evidence="1">Uncharacterized protein</fullName>
    </submittedName>
</protein>